<organism evidence="3 4">
    <name type="scientific">Candidatus Scatomonas pullistercoris</name>
    <dbReference type="NCBI Taxonomy" id="2840920"/>
    <lineage>
        <taxon>Bacteria</taxon>
        <taxon>Bacillati</taxon>
        <taxon>Bacillota</taxon>
        <taxon>Clostridia</taxon>
        <taxon>Lachnospirales</taxon>
        <taxon>Lachnospiraceae</taxon>
        <taxon>Lachnospiraceae incertae sedis</taxon>
        <taxon>Candidatus Scatomonas</taxon>
    </lineage>
</organism>
<evidence type="ECO:0000256" key="1">
    <source>
        <dbReference type="SAM" id="Phobius"/>
    </source>
</evidence>
<sequence>MREEKEKKWKQQLLKALDAEAEKIEQRAGPCQPPLSEEKKEEMYQNIMARIRQSEETAGGSGEAPERRAAASGRRGVMRKPFWKHPLRLAGVLLAVTAAVFGTSLISEANRAYWIGKWEALTGDGKVEQSDNGTDYMLTETSEMELRERAEEELGIIVPEFFYLPDDTKFVDGTMYLQRGRVILRYSLGQQYLYLTIDKTDKSLAGSTFNSHQVLETIEVGTGEEPIEVVISEDSTGEITVRQGEWTYHNCQYVFGGAVTAEEIKEVLINMHFMN</sequence>
<keyword evidence="1" id="KW-1133">Transmembrane helix</keyword>
<proteinExistence type="predicted"/>
<reference evidence="3" key="2">
    <citation type="journal article" date="2021" name="PeerJ">
        <title>Extensive microbial diversity within the chicken gut microbiome revealed by metagenomics and culture.</title>
        <authorList>
            <person name="Gilroy R."/>
            <person name="Ravi A."/>
            <person name="Getino M."/>
            <person name="Pursley I."/>
            <person name="Horton D.L."/>
            <person name="Alikhan N.F."/>
            <person name="Baker D."/>
            <person name="Gharbi K."/>
            <person name="Hall N."/>
            <person name="Watson M."/>
            <person name="Adriaenssens E.M."/>
            <person name="Foster-Nyarko E."/>
            <person name="Jarju S."/>
            <person name="Secka A."/>
            <person name="Antonio M."/>
            <person name="Oren A."/>
            <person name="Chaudhuri R.R."/>
            <person name="La Ragione R."/>
            <person name="Hildebrand F."/>
            <person name="Pallen M.J."/>
        </authorList>
    </citation>
    <scope>NUCLEOTIDE SEQUENCE</scope>
    <source>
        <strain evidence="3">CHK188-20938</strain>
    </source>
</reference>
<dbReference type="Proteomes" id="UP000824169">
    <property type="component" value="Unassembled WGS sequence"/>
</dbReference>
<name>A0A9D1P502_9FIRM</name>
<feature type="domain" description="DUF4367" evidence="2">
    <location>
        <begin position="159"/>
        <end position="270"/>
    </location>
</feature>
<accession>A0A9D1P502</accession>
<reference evidence="3" key="1">
    <citation type="submission" date="2020-10" db="EMBL/GenBank/DDBJ databases">
        <authorList>
            <person name="Gilroy R."/>
        </authorList>
    </citation>
    <scope>NUCLEOTIDE SEQUENCE</scope>
    <source>
        <strain evidence="3">CHK188-20938</strain>
    </source>
</reference>
<dbReference type="EMBL" id="DVOO01000027">
    <property type="protein sequence ID" value="HIV25819.1"/>
    <property type="molecule type" value="Genomic_DNA"/>
</dbReference>
<evidence type="ECO:0000259" key="2">
    <source>
        <dbReference type="Pfam" id="PF14285"/>
    </source>
</evidence>
<comment type="caution">
    <text evidence="3">The sequence shown here is derived from an EMBL/GenBank/DDBJ whole genome shotgun (WGS) entry which is preliminary data.</text>
</comment>
<evidence type="ECO:0000313" key="4">
    <source>
        <dbReference type="Proteomes" id="UP000824169"/>
    </source>
</evidence>
<dbReference type="AlphaFoldDB" id="A0A9D1P502"/>
<gene>
    <name evidence="3" type="ORF">IAB71_08630</name>
</gene>
<keyword evidence="1" id="KW-0812">Transmembrane</keyword>
<protein>
    <submittedName>
        <fullName evidence="3">DUF4367 domain-containing protein</fullName>
    </submittedName>
</protein>
<keyword evidence="1" id="KW-0472">Membrane</keyword>
<evidence type="ECO:0000313" key="3">
    <source>
        <dbReference type="EMBL" id="HIV25819.1"/>
    </source>
</evidence>
<dbReference type="InterPro" id="IPR025377">
    <property type="entry name" value="DUF4367"/>
</dbReference>
<dbReference type="Pfam" id="PF14285">
    <property type="entry name" value="DUF4367"/>
    <property type="match status" value="1"/>
</dbReference>
<feature type="transmembrane region" description="Helical" evidence="1">
    <location>
        <begin position="87"/>
        <end position="106"/>
    </location>
</feature>